<dbReference type="EMBL" id="CP072370">
    <property type="protein sequence ID" value="QUB87320.1"/>
    <property type="molecule type" value="Genomic_DNA"/>
</dbReference>
<keyword evidence="3 6" id="KW-0645">Protease</keyword>
<dbReference type="Gene3D" id="3.90.226.10">
    <property type="entry name" value="2-enoyl-CoA Hydratase, Chain A, domain 1"/>
    <property type="match status" value="1"/>
</dbReference>
<dbReference type="PANTHER" id="PTHR10381">
    <property type="entry name" value="ATP-DEPENDENT CLP PROTEASE PROTEOLYTIC SUBUNIT"/>
    <property type="match status" value="1"/>
</dbReference>
<comment type="function">
    <text evidence="6">Cleaves peptides in various proteins in a process that requires ATP hydrolysis. Has a chymotrypsin-like activity. Plays a major role in the degradation of misfolded proteins.</text>
</comment>
<comment type="catalytic activity">
    <reaction evidence="6">
        <text>Hydrolysis of proteins to small peptides in the presence of ATP and magnesium. alpha-casein is the usual test substrate. In the absence of ATP, only oligopeptides shorter than five residues are hydrolyzed (such as succinyl-Leu-Tyr-|-NHMec, and Leu-Tyr-Leu-|-Tyr-Trp, in which cleavage of the -Tyr-|-Leu- and -Tyr-|-Trp bonds also occurs).</text>
        <dbReference type="EC" id="3.4.21.92"/>
    </reaction>
</comment>
<keyword evidence="11" id="KW-1185">Reference proteome</keyword>
<dbReference type="InterPro" id="IPR001907">
    <property type="entry name" value="ClpP"/>
</dbReference>
<comment type="subcellular location">
    <subcellularLocation>
        <location evidence="6">Cytoplasm</location>
    </subcellularLocation>
</comment>
<keyword evidence="5 6" id="KW-0720">Serine protease</keyword>
<dbReference type="OrthoDB" id="9802800at2"/>
<dbReference type="AlphaFoldDB" id="A0A0K1NHL0"/>
<dbReference type="GO" id="GO:0051117">
    <property type="term" value="F:ATPase binding"/>
    <property type="evidence" value="ECO:0007669"/>
    <property type="project" value="TreeGrafter"/>
</dbReference>
<evidence type="ECO:0000256" key="2">
    <source>
        <dbReference type="ARBA" id="ARBA00022490"/>
    </source>
</evidence>
<dbReference type="HAMAP" id="MF_00444">
    <property type="entry name" value="ClpP"/>
    <property type="match status" value="1"/>
</dbReference>
<dbReference type="FunFam" id="3.90.226.10:FF:000002">
    <property type="entry name" value="ATP-dependent Clp protease proteolytic subunit"/>
    <property type="match status" value="1"/>
</dbReference>
<reference evidence="8 10" key="1">
    <citation type="submission" date="2015-07" db="EMBL/GenBank/DDBJ databases">
        <authorList>
            <person name="Noorani M."/>
        </authorList>
    </citation>
    <scope>NUCLEOTIDE SEQUENCE [LARGE SCALE GENOMIC DNA]</scope>
    <source>
        <strain evidence="8 10">W1435</strain>
    </source>
</reference>
<protein>
    <recommendedName>
        <fullName evidence="6 7">ATP-dependent Clp protease proteolytic subunit</fullName>
        <ecNumber evidence="6">3.4.21.92</ecNumber>
    </recommendedName>
    <alternativeName>
        <fullName evidence="6">Endopeptidase Clp</fullName>
    </alternativeName>
</protein>
<keyword evidence="2 6" id="KW-0963">Cytoplasm</keyword>
<evidence type="ECO:0000256" key="1">
    <source>
        <dbReference type="ARBA" id="ARBA00007039"/>
    </source>
</evidence>
<dbReference type="GO" id="GO:0009368">
    <property type="term" value="C:endopeptidase Clp complex"/>
    <property type="evidence" value="ECO:0007669"/>
    <property type="project" value="TreeGrafter"/>
</dbReference>
<accession>A0A0K1NHL0</accession>
<dbReference type="CDD" id="cd07017">
    <property type="entry name" value="S14_ClpP_2"/>
    <property type="match status" value="1"/>
</dbReference>
<reference evidence="9 11" key="2">
    <citation type="submission" date="2021-03" db="EMBL/GenBank/DDBJ databases">
        <title>Human Oral Microbial Genomes.</title>
        <authorList>
            <person name="Johnston C.D."/>
            <person name="Chen T."/>
            <person name="Dewhirst F.E."/>
        </authorList>
    </citation>
    <scope>NUCLEOTIDE SEQUENCE [LARGE SCALE GENOMIC DNA]</scope>
    <source>
        <strain evidence="9 11">W1435</strain>
    </source>
</reference>
<name>A0A0K1NHL0_9BACT</name>
<evidence type="ECO:0000313" key="8">
    <source>
        <dbReference type="EMBL" id="AKU68378.1"/>
    </source>
</evidence>
<dbReference type="InterPro" id="IPR023562">
    <property type="entry name" value="ClpP/TepA"/>
</dbReference>
<dbReference type="Pfam" id="PF00574">
    <property type="entry name" value="CLP_protease"/>
    <property type="match status" value="1"/>
</dbReference>
<dbReference type="GO" id="GO:0004252">
    <property type="term" value="F:serine-type endopeptidase activity"/>
    <property type="evidence" value="ECO:0007669"/>
    <property type="project" value="UniProtKB-UniRule"/>
</dbReference>
<evidence type="ECO:0000256" key="5">
    <source>
        <dbReference type="ARBA" id="ARBA00022825"/>
    </source>
</evidence>
<dbReference type="GO" id="GO:0004176">
    <property type="term" value="F:ATP-dependent peptidase activity"/>
    <property type="evidence" value="ECO:0007669"/>
    <property type="project" value="InterPro"/>
</dbReference>
<dbReference type="RefSeq" id="WP_025078701.1">
    <property type="nucleotide sequence ID" value="NZ_BAKO01000022.1"/>
</dbReference>
<dbReference type="NCBIfam" id="NF009205">
    <property type="entry name" value="PRK12553.1"/>
    <property type="match status" value="1"/>
</dbReference>
<keyword evidence="4 6" id="KW-0378">Hydrolase</keyword>
<dbReference type="GO" id="GO:0005737">
    <property type="term" value="C:cytoplasm"/>
    <property type="evidence" value="ECO:0007669"/>
    <property type="project" value="UniProtKB-SubCell"/>
</dbReference>
<dbReference type="NCBIfam" id="NF001368">
    <property type="entry name" value="PRK00277.1"/>
    <property type="match status" value="1"/>
</dbReference>
<dbReference type="PRINTS" id="PR00127">
    <property type="entry name" value="CLPPROTEASEP"/>
</dbReference>
<feature type="active site" description="Nucleophile" evidence="6">
    <location>
        <position position="125"/>
    </location>
</feature>
<evidence type="ECO:0000256" key="3">
    <source>
        <dbReference type="ARBA" id="ARBA00022670"/>
    </source>
</evidence>
<evidence type="ECO:0000256" key="4">
    <source>
        <dbReference type="ARBA" id="ARBA00022801"/>
    </source>
</evidence>
<organism evidence="8 10">
    <name type="scientific">Prevotella fusca JCM 17724</name>
    <dbReference type="NCBI Taxonomy" id="1236517"/>
    <lineage>
        <taxon>Bacteria</taxon>
        <taxon>Pseudomonadati</taxon>
        <taxon>Bacteroidota</taxon>
        <taxon>Bacteroidia</taxon>
        <taxon>Bacteroidales</taxon>
        <taxon>Prevotellaceae</taxon>
        <taxon>Prevotella</taxon>
    </lineage>
</organism>
<feature type="active site" evidence="6">
    <location>
        <position position="150"/>
    </location>
</feature>
<dbReference type="EMBL" id="CP012074">
    <property type="protein sequence ID" value="AKU68378.1"/>
    <property type="molecule type" value="Genomic_DNA"/>
</dbReference>
<evidence type="ECO:0000313" key="10">
    <source>
        <dbReference type="Proteomes" id="UP000060345"/>
    </source>
</evidence>
<evidence type="ECO:0000256" key="6">
    <source>
        <dbReference type="HAMAP-Rule" id="MF_00444"/>
    </source>
</evidence>
<dbReference type="EC" id="3.4.21.92" evidence="6"/>
<dbReference type="Proteomes" id="UP000682005">
    <property type="component" value="Chromosome 1"/>
</dbReference>
<comment type="similarity">
    <text evidence="1 6 7">Belongs to the peptidase S14 family.</text>
</comment>
<proteinExistence type="inferred from homology"/>
<sequence length="230" mass="25728">MNDFRRYATGHLGMSGMVLDDVIKAQAQYLNPYILEERQLNVTQMDVFSRLMMERIIFLGTQVDDYSANTIQAQLLYLDSVDPGKDISIYINSPGGSVTAGLGIYDTMQFISSDVATLCTGMAASMAAVLLVAGQEGKRSALKHSRVMIHQPLGGVQGQASDIEIEAREIQKFKKELYTIISEHSHQPFEKVWNDSDRNYWMTSAEAKEYGMIDEVLMRKPVSNASEEVK</sequence>
<dbReference type="KEGG" id="pfus:ADJ77_00415"/>
<dbReference type="Proteomes" id="UP000060345">
    <property type="component" value="Chromosome 1"/>
</dbReference>
<evidence type="ECO:0000313" key="9">
    <source>
        <dbReference type="EMBL" id="QUB87320.1"/>
    </source>
</evidence>
<dbReference type="eggNOG" id="COG0740">
    <property type="taxonomic scope" value="Bacteria"/>
</dbReference>
<gene>
    <name evidence="6 9" type="primary">clpP</name>
    <name evidence="8" type="ORF">ADJ77_00415</name>
    <name evidence="9" type="ORF">J5A51_07555</name>
</gene>
<evidence type="ECO:0000256" key="7">
    <source>
        <dbReference type="RuleBase" id="RU003567"/>
    </source>
</evidence>
<dbReference type="PANTHER" id="PTHR10381:SF70">
    <property type="entry name" value="ATP-DEPENDENT CLP PROTEASE PROTEOLYTIC SUBUNIT"/>
    <property type="match status" value="1"/>
</dbReference>
<dbReference type="GO" id="GO:0006515">
    <property type="term" value="P:protein quality control for misfolded or incompletely synthesized proteins"/>
    <property type="evidence" value="ECO:0007669"/>
    <property type="project" value="TreeGrafter"/>
</dbReference>
<dbReference type="SUPFAM" id="SSF52096">
    <property type="entry name" value="ClpP/crotonase"/>
    <property type="match status" value="1"/>
</dbReference>
<dbReference type="STRING" id="1236517.ADJ77_00415"/>
<dbReference type="InterPro" id="IPR029045">
    <property type="entry name" value="ClpP/crotonase-like_dom_sf"/>
</dbReference>
<evidence type="ECO:0000313" key="11">
    <source>
        <dbReference type="Proteomes" id="UP000682005"/>
    </source>
</evidence>
<dbReference type="NCBIfam" id="NF011091">
    <property type="entry name" value="PRK14514.1"/>
    <property type="match status" value="1"/>
</dbReference>
<comment type="subunit">
    <text evidence="6">Fourteen ClpP subunits assemble into 2 heptameric rings which stack back to back to give a disk-like structure with a central cavity, resembling the structure of eukaryotic proteasomes.</text>
</comment>